<feature type="region of interest" description="Disordered" evidence="1">
    <location>
        <begin position="7"/>
        <end position="34"/>
    </location>
</feature>
<comment type="caution">
    <text evidence="2">The sequence shown here is derived from an EMBL/GenBank/DDBJ whole genome shotgun (WGS) entry which is preliminary data.</text>
</comment>
<name>A0ABD0LA49_9CAEN</name>
<gene>
    <name evidence="2" type="ORF">BaRGS_00012474</name>
</gene>
<dbReference type="Proteomes" id="UP001519460">
    <property type="component" value="Unassembled WGS sequence"/>
</dbReference>
<dbReference type="EMBL" id="JACVVK020000068">
    <property type="protein sequence ID" value="KAK7496309.1"/>
    <property type="molecule type" value="Genomic_DNA"/>
</dbReference>
<accession>A0ABD0LA49</accession>
<sequence length="95" mass="10365">MPIYCLRGGKRRRKYKPQTKHPANQSQSSNPVYANRKVDWPGQRVCDGRLGREVTGLSRGVDGGGRRGGAAALEIVTLSVVGTRSSLDLRLPVCM</sequence>
<evidence type="ECO:0000256" key="1">
    <source>
        <dbReference type="SAM" id="MobiDB-lite"/>
    </source>
</evidence>
<evidence type="ECO:0000313" key="2">
    <source>
        <dbReference type="EMBL" id="KAK7496309.1"/>
    </source>
</evidence>
<feature type="compositionally biased region" description="Polar residues" evidence="1">
    <location>
        <begin position="21"/>
        <end position="32"/>
    </location>
</feature>
<protein>
    <submittedName>
        <fullName evidence="2">Uncharacterized protein</fullName>
    </submittedName>
</protein>
<keyword evidence="3" id="KW-1185">Reference proteome</keyword>
<reference evidence="2 3" key="1">
    <citation type="journal article" date="2023" name="Sci. Data">
        <title>Genome assembly of the Korean intertidal mud-creeper Batillaria attramentaria.</title>
        <authorList>
            <person name="Patra A.K."/>
            <person name="Ho P.T."/>
            <person name="Jun S."/>
            <person name="Lee S.J."/>
            <person name="Kim Y."/>
            <person name="Won Y.J."/>
        </authorList>
    </citation>
    <scope>NUCLEOTIDE SEQUENCE [LARGE SCALE GENOMIC DNA]</scope>
    <source>
        <strain evidence="2">Wonlab-2016</strain>
    </source>
</reference>
<feature type="compositionally biased region" description="Basic residues" evidence="1">
    <location>
        <begin position="8"/>
        <end position="19"/>
    </location>
</feature>
<dbReference type="AlphaFoldDB" id="A0ABD0LA49"/>
<organism evidence="2 3">
    <name type="scientific">Batillaria attramentaria</name>
    <dbReference type="NCBI Taxonomy" id="370345"/>
    <lineage>
        <taxon>Eukaryota</taxon>
        <taxon>Metazoa</taxon>
        <taxon>Spiralia</taxon>
        <taxon>Lophotrochozoa</taxon>
        <taxon>Mollusca</taxon>
        <taxon>Gastropoda</taxon>
        <taxon>Caenogastropoda</taxon>
        <taxon>Sorbeoconcha</taxon>
        <taxon>Cerithioidea</taxon>
        <taxon>Batillariidae</taxon>
        <taxon>Batillaria</taxon>
    </lineage>
</organism>
<evidence type="ECO:0000313" key="3">
    <source>
        <dbReference type="Proteomes" id="UP001519460"/>
    </source>
</evidence>
<proteinExistence type="predicted"/>